<accession>A0A4Y9Y392</accession>
<feature type="compositionally biased region" description="Basic and acidic residues" evidence="1">
    <location>
        <begin position="628"/>
        <end position="638"/>
    </location>
</feature>
<dbReference type="EMBL" id="SEOQ01000794">
    <property type="protein sequence ID" value="TFY56845.1"/>
    <property type="molecule type" value="Genomic_DNA"/>
</dbReference>
<reference evidence="3 4" key="1">
    <citation type="submission" date="2019-02" db="EMBL/GenBank/DDBJ databases">
        <title>Genome sequencing of the rare red list fungi Dentipellis fragilis.</title>
        <authorList>
            <person name="Buettner E."/>
            <person name="Kellner H."/>
        </authorList>
    </citation>
    <scope>NUCLEOTIDE SEQUENCE [LARGE SCALE GENOMIC DNA]</scope>
    <source>
        <strain evidence="3 4">DSM 105465</strain>
    </source>
</reference>
<evidence type="ECO:0000313" key="4">
    <source>
        <dbReference type="Proteomes" id="UP000298327"/>
    </source>
</evidence>
<feature type="compositionally biased region" description="Polar residues" evidence="1">
    <location>
        <begin position="553"/>
        <end position="571"/>
    </location>
</feature>
<feature type="compositionally biased region" description="Acidic residues" evidence="1">
    <location>
        <begin position="639"/>
        <end position="651"/>
    </location>
</feature>
<dbReference type="OrthoDB" id="3061143at2759"/>
<comment type="caution">
    <text evidence="3">The sequence shown here is derived from an EMBL/GenBank/DDBJ whole genome shotgun (WGS) entry which is preliminary data.</text>
</comment>
<evidence type="ECO:0000256" key="1">
    <source>
        <dbReference type="SAM" id="MobiDB-lite"/>
    </source>
</evidence>
<feature type="region of interest" description="Disordered" evidence="1">
    <location>
        <begin position="551"/>
        <end position="654"/>
    </location>
</feature>
<sequence length="708" mass="78943">MARAAVKLTELNLPGRDPHLPTLYKAQSHPLHPLKIRYGTAYLYFIDASTEGRRQAAENFDKIIFDKSGSNEKQREASLLQLKPGDMLFTRRIGDDPAGLQDHCKYLFLGREFYGEEKMREMLALQQELLGDPNQRTQEKPHIDPGSGRLVGGTAFERTGVQGAGDGGRTYNIGLTVQSQKGLWAPSKNVKYMGGEPTDQQIMQQRLLNLATEVGSRGLKYIPRAEEMKAYRTMTNAPIIGHPSNYMFDSLQVNVSPATSEAELDKLGANNMLGRSGATHIDGHDDPTSYSCMLSISDVPEEYGLGRLHIKEAGVYVELNSFVVLFFSGLDQHAGTSHYAPHGVELVESAYRLNIILYPASMVARNDGVAPLAAFPLPTSETSAARPYLPLGREIRNYPEDRSSRSPPNHCTQSNFATDGHLLMTPQSQLNYIARSLLQLSTLVTSQIHPDRQDNMLLPSKDRSPIALTVYHPAGRPLDNQPILEADPRDEILRIHKRRIQRCFDHLTQLKEMPSMIVDPDATSPVQGPGGRSAAKNLNSYKKNQLLAVESVGSRSQTAKAAQRSTLQTIKGSDRKGKRKADAEVPARRTRRRTGSETDGNGDLVEDEDDLLDGTFEDEDADLEMGDEERQKDFHGYDEPDSEEDAAEDEAEPRWTRLYSEANLVSEAEAIVPSMPPFQKWPKLFRDASLDPWLLFHKYAFVLQRFAG</sequence>
<proteinExistence type="predicted"/>
<gene>
    <name evidence="3" type="ORF">EVG20_g8771</name>
</gene>
<feature type="compositionally biased region" description="Acidic residues" evidence="1">
    <location>
        <begin position="604"/>
        <end position="627"/>
    </location>
</feature>
<evidence type="ECO:0000313" key="3">
    <source>
        <dbReference type="EMBL" id="TFY56845.1"/>
    </source>
</evidence>
<organism evidence="3 4">
    <name type="scientific">Dentipellis fragilis</name>
    <dbReference type="NCBI Taxonomy" id="205917"/>
    <lineage>
        <taxon>Eukaryota</taxon>
        <taxon>Fungi</taxon>
        <taxon>Dikarya</taxon>
        <taxon>Basidiomycota</taxon>
        <taxon>Agaricomycotina</taxon>
        <taxon>Agaricomycetes</taxon>
        <taxon>Russulales</taxon>
        <taxon>Hericiaceae</taxon>
        <taxon>Dentipellis</taxon>
    </lineage>
</organism>
<protein>
    <recommendedName>
        <fullName evidence="2">Fe2OG dioxygenase domain-containing protein</fullName>
    </recommendedName>
</protein>
<dbReference type="InterPro" id="IPR005123">
    <property type="entry name" value="Oxoglu/Fe-dep_dioxygenase_dom"/>
</dbReference>
<keyword evidence="4" id="KW-1185">Reference proteome</keyword>
<evidence type="ECO:0000259" key="2">
    <source>
        <dbReference type="PROSITE" id="PS51471"/>
    </source>
</evidence>
<name>A0A4Y9Y392_9AGAM</name>
<feature type="domain" description="Fe2OG dioxygenase" evidence="2">
    <location>
        <begin position="247"/>
        <end position="361"/>
    </location>
</feature>
<dbReference type="AlphaFoldDB" id="A0A4Y9Y392"/>
<dbReference type="PROSITE" id="PS51471">
    <property type="entry name" value="FE2OG_OXY"/>
    <property type="match status" value="1"/>
</dbReference>
<dbReference type="Proteomes" id="UP000298327">
    <property type="component" value="Unassembled WGS sequence"/>
</dbReference>
<feature type="compositionally biased region" description="Basic and acidic residues" evidence="1">
    <location>
        <begin position="572"/>
        <end position="587"/>
    </location>
</feature>